<dbReference type="Pfam" id="PF01502">
    <property type="entry name" value="PRA-CH"/>
    <property type="match status" value="1"/>
</dbReference>
<dbReference type="EC" id="3.5.4.19" evidence="15"/>
<evidence type="ECO:0000256" key="15">
    <source>
        <dbReference type="HAMAP-Rule" id="MF_01019"/>
    </source>
</evidence>
<evidence type="ECO:0000256" key="10">
    <source>
        <dbReference type="ARBA" id="ARBA00022741"/>
    </source>
</evidence>
<dbReference type="InterPro" id="IPR023019">
    <property type="entry name" value="His_synth_HisIE"/>
</dbReference>
<dbReference type="HAMAP" id="MF_01021">
    <property type="entry name" value="HisI"/>
    <property type="match status" value="1"/>
</dbReference>
<dbReference type="GO" id="GO:0004635">
    <property type="term" value="F:phosphoribosyl-AMP cyclohydrolase activity"/>
    <property type="evidence" value="ECO:0007669"/>
    <property type="project" value="UniProtKB-UniRule"/>
</dbReference>
<evidence type="ECO:0000256" key="5">
    <source>
        <dbReference type="ARBA" id="ARBA00005204"/>
    </source>
</evidence>
<dbReference type="NCBIfam" id="NF000768">
    <property type="entry name" value="PRK00051.1"/>
    <property type="match status" value="1"/>
</dbReference>
<evidence type="ECO:0000256" key="11">
    <source>
        <dbReference type="ARBA" id="ARBA00022801"/>
    </source>
</evidence>
<comment type="caution">
    <text evidence="17">The sequence shown here is derived from an EMBL/GenBank/DDBJ whole genome shotgun (WGS) entry which is preliminary data.</text>
</comment>
<keyword evidence="12 15" id="KW-0067">ATP-binding</keyword>
<dbReference type="InterPro" id="IPR002496">
    <property type="entry name" value="PRib_AMP_CycHydrolase_dom"/>
</dbReference>
<dbReference type="EMBL" id="JAHOEF010000111">
    <property type="protein sequence ID" value="MBV3383681.1"/>
    <property type="molecule type" value="Genomic_DNA"/>
</dbReference>
<comment type="similarity">
    <text evidence="6 15">In the C-terminal section; belongs to the PRA-PH family.</text>
</comment>
<comment type="pathway">
    <text evidence="4 15">Amino-acid biosynthesis; L-histidine biosynthesis; L-histidine from 5-phospho-alpha-D-ribose 1-diphosphate: step 3/9.</text>
</comment>
<dbReference type="Pfam" id="PF01503">
    <property type="entry name" value="PRA-PH"/>
    <property type="match status" value="1"/>
</dbReference>
<reference evidence="17 20" key="1">
    <citation type="submission" date="2021-06" db="EMBL/GenBank/DDBJ databases">
        <title>Collection of gut derived symbiotic bacterial strains cultured from healthy donors.</title>
        <authorList>
            <person name="Lin H."/>
            <person name="Littmann E."/>
            <person name="Pamer E.G."/>
        </authorList>
    </citation>
    <scope>NUCLEOTIDE SEQUENCE</scope>
    <source>
        <strain evidence="18 20">MSK.21.70</strain>
        <strain evidence="17">MSK.21.82</strain>
    </source>
</reference>
<keyword evidence="10 15" id="KW-0547">Nucleotide-binding</keyword>
<evidence type="ECO:0000256" key="14">
    <source>
        <dbReference type="ARBA" id="ARBA00023268"/>
    </source>
</evidence>
<dbReference type="InterPro" id="IPR021130">
    <property type="entry name" value="PRib-ATP_PPHydrolase-like"/>
</dbReference>
<proteinExistence type="inferred from homology"/>
<dbReference type="HAMAP" id="MF_01020">
    <property type="entry name" value="HisE"/>
    <property type="match status" value="1"/>
</dbReference>
<accession>A0AAW4N0T3</accession>
<comment type="similarity">
    <text evidence="7 15">In the N-terminal section; belongs to the PRA-CH family.</text>
</comment>
<evidence type="ECO:0000256" key="7">
    <source>
        <dbReference type="ARBA" id="ARBA00008299"/>
    </source>
</evidence>
<evidence type="ECO:0000256" key="8">
    <source>
        <dbReference type="ARBA" id="ARBA00022490"/>
    </source>
</evidence>
<dbReference type="Proteomes" id="UP001197492">
    <property type="component" value="Unassembled WGS sequence"/>
</dbReference>
<sequence>MKPDFEKMNGLVPAVVQDVKTKQVLMLAYVNEEAYEKMLETGDTWFYSRSRNKLWHKGEESGHFQHIKGLYLDCDLDTIVIYVEQVGAACHTGSYSCFFNEVIPYDNSDFAHELYDLIEDRKVHPVEKSYTNYLLNEGIDKICKKVGEEATETVIAAKNTSKEDLIGEIGDLYYHVLVLMNAYGLTVDDVLDKLKERHKVTGNKKVFHAKVKS</sequence>
<dbReference type="GO" id="GO:0000105">
    <property type="term" value="P:L-histidine biosynthetic process"/>
    <property type="evidence" value="ECO:0007669"/>
    <property type="project" value="UniProtKB-UniRule"/>
</dbReference>
<dbReference type="CDD" id="cd11534">
    <property type="entry name" value="NTP-PPase_HisIE_like"/>
    <property type="match status" value="1"/>
</dbReference>
<comment type="subcellular location">
    <subcellularLocation>
        <location evidence="3 15">Cytoplasm</location>
    </subcellularLocation>
</comment>
<dbReference type="InterPro" id="IPR026660">
    <property type="entry name" value="PRA-CH"/>
</dbReference>
<dbReference type="HAMAP" id="MF_01019">
    <property type="entry name" value="HisIE"/>
    <property type="match status" value="1"/>
</dbReference>
<organism evidence="17 19">
    <name type="scientific">Catenibacterium mitsuokai</name>
    <dbReference type="NCBI Taxonomy" id="100886"/>
    <lineage>
        <taxon>Bacteria</taxon>
        <taxon>Bacillati</taxon>
        <taxon>Bacillota</taxon>
        <taxon>Erysipelotrichia</taxon>
        <taxon>Erysipelotrichales</taxon>
        <taxon>Coprobacillaceae</taxon>
        <taxon>Catenibacterium</taxon>
    </lineage>
</organism>
<dbReference type="GO" id="GO:0005737">
    <property type="term" value="C:cytoplasm"/>
    <property type="evidence" value="ECO:0007669"/>
    <property type="project" value="UniProtKB-SubCell"/>
</dbReference>
<evidence type="ECO:0000313" key="18">
    <source>
        <dbReference type="EMBL" id="MBV3393727.1"/>
    </source>
</evidence>
<dbReference type="PANTHER" id="PTHR42945">
    <property type="entry name" value="HISTIDINE BIOSYNTHESIS BIFUNCTIONAL PROTEIN"/>
    <property type="match status" value="1"/>
</dbReference>
<dbReference type="NCBIfam" id="NF002747">
    <property type="entry name" value="PRK02759.1"/>
    <property type="match status" value="1"/>
</dbReference>
<evidence type="ECO:0000259" key="16">
    <source>
        <dbReference type="Pfam" id="PF01502"/>
    </source>
</evidence>
<keyword evidence="13 15" id="KW-0368">Histidine biosynthesis</keyword>
<comment type="pathway">
    <text evidence="5 15">Amino-acid biosynthesis; L-histidine biosynthesis; L-histidine from 5-phospho-alpha-D-ribose 1-diphosphate: step 2/9.</text>
</comment>
<dbReference type="InterPro" id="IPR008179">
    <property type="entry name" value="HisE"/>
</dbReference>
<protein>
    <recommendedName>
        <fullName evidence="15">Histidine biosynthesis bifunctional protein HisIE</fullName>
    </recommendedName>
    <domain>
        <recommendedName>
            <fullName evidence="15">Phosphoribosyl-AMP cyclohydrolase</fullName>
            <shortName evidence="15">PRA-CH</shortName>
            <ecNumber evidence="15">3.5.4.19</ecNumber>
        </recommendedName>
    </domain>
    <domain>
        <recommendedName>
            <fullName evidence="15">Phosphoribosyl-ATP pyrophosphatase</fullName>
            <shortName evidence="15">PRA-PH</shortName>
            <ecNumber evidence="15">3.6.1.31</ecNumber>
        </recommendedName>
    </domain>
</protein>
<evidence type="ECO:0000256" key="4">
    <source>
        <dbReference type="ARBA" id="ARBA00005169"/>
    </source>
</evidence>
<evidence type="ECO:0000313" key="17">
    <source>
        <dbReference type="EMBL" id="MBV3383681.1"/>
    </source>
</evidence>
<feature type="region of interest" description="Phosphoribosyl-AMP cyclohydrolase" evidence="15">
    <location>
        <begin position="1"/>
        <end position="110"/>
    </location>
</feature>
<dbReference type="RefSeq" id="WP_217748321.1">
    <property type="nucleotide sequence ID" value="NZ_JAHOEB010000114.1"/>
</dbReference>
<dbReference type="EMBL" id="JAHOEL010000115">
    <property type="protein sequence ID" value="MBV3393727.1"/>
    <property type="molecule type" value="Genomic_DNA"/>
</dbReference>
<evidence type="ECO:0000313" key="20">
    <source>
        <dbReference type="Proteomes" id="UP001197492"/>
    </source>
</evidence>
<dbReference type="GO" id="GO:0005524">
    <property type="term" value="F:ATP binding"/>
    <property type="evidence" value="ECO:0007669"/>
    <property type="project" value="UniProtKB-KW"/>
</dbReference>
<keyword evidence="20" id="KW-1185">Reference proteome</keyword>
<dbReference type="PANTHER" id="PTHR42945:SF9">
    <property type="entry name" value="HISTIDINE BIOSYNTHESIS BIFUNCTIONAL PROTEIN HISIE"/>
    <property type="match status" value="1"/>
</dbReference>
<evidence type="ECO:0000256" key="1">
    <source>
        <dbReference type="ARBA" id="ARBA00000024"/>
    </source>
</evidence>
<feature type="domain" description="Phosphoribosyl-AMP cyclohydrolase" evidence="16">
    <location>
        <begin position="26"/>
        <end position="99"/>
    </location>
</feature>
<evidence type="ECO:0000256" key="9">
    <source>
        <dbReference type="ARBA" id="ARBA00022605"/>
    </source>
</evidence>
<evidence type="ECO:0000313" key="19">
    <source>
        <dbReference type="Proteomes" id="UP001196408"/>
    </source>
</evidence>
<dbReference type="NCBIfam" id="TIGR03188">
    <property type="entry name" value="histidine_hisI"/>
    <property type="match status" value="1"/>
</dbReference>
<evidence type="ECO:0000256" key="2">
    <source>
        <dbReference type="ARBA" id="ARBA00001460"/>
    </source>
</evidence>
<keyword evidence="11 15" id="KW-0378">Hydrolase</keyword>
<dbReference type="FunFam" id="3.10.20.810:FF:000001">
    <property type="entry name" value="Histidine biosynthesis bifunctional protein HisIE"/>
    <property type="match status" value="1"/>
</dbReference>
<gene>
    <name evidence="15" type="primary">hisI</name>
    <name evidence="15" type="synonym">hisIE</name>
    <name evidence="17" type="ORF">KSV97_10770</name>
    <name evidence="18" type="ORF">KSW06_10845</name>
</gene>
<evidence type="ECO:0000256" key="3">
    <source>
        <dbReference type="ARBA" id="ARBA00004496"/>
    </source>
</evidence>
<comment type="catalytic activity">
    <reaction evidence="2 15">
        <text>1-(5-phospho-beta-D-ribosyl)-ATP + H2O = 1-(5-phospho-beta-D-ribosyl)-5'-AMP + diphosphate + H(+)</text>
        <dbReference type="Rhea" id="RHEA:22828"/>
        <dbReference type="ChEBI" id="CHEBI:15377"/>
        <dbReference type="ChEBI" id="CHEBI:15378"/>
        <dbReference type="ChEBI" id="CHEBI:33019"/>
        <dbReference type="ChEBI" id="CHEBI:59457"/>
        <dbReference type="ChEBI" id="CHEBI:73183"/>
        <dbReference type="EC" id="3.6.1.31"/>
    </reaction>
</comment>
<feature type="region of interest" description="Phosphoribosyl-ATP pyrophosphohydrolase" evidence="15">
    <location>
        <begin position="111"/>
        <end position="213"/>
    </location>
</feature>
<comment type="catalytic activity">
    <reaction evidence="1 15">
        <text>1-(5-phospho-beta-D-ribosyl)-5'-AMP + H2O = 1-(5-phospho-beta-D-ribosyl)-5-[(5-phospho-beta-D-ribosylamino)methylideneamino]imidazole-4-carboxamide</text>
        <dbReference type="Rhea" id="RHEA:20049"/>
        <dbReference type="ChEBI" id="CHEBI:15377"/>
        <dbReference type="ChEBI" id="CHEBI:58435"/>
        <dbReference type="ChEBI" id="CHEBI:59457"/>
        <dbReference type="EC" id="3.5.4.19"/>
    </reaction>
</comment>
<evidence type="ECO:0000256" key="12">
    <source>
        <dbReference type="ARBA" id="ARBA00022840"/>
    </source>
</evidence>
<name>A0AAW4N0T3_9FIRM</name>
<evidence type="ECO:0000256" key="13">
    <source>
        <dbReference type="ARBA" id="ARBA00023102"/>
    </source>
</evidence>
<dbReference type="Proteomes" id="UP001196408">
    <property type="component" value="Unassembled WGS sequence"/>
</dbReference>
<keyword evidence="8 15" id="KW-0963">Cytoplasm</keyword>
<dbReference type="AlphaFoldDB" id="A0AAW4N0T3"/>
<dbReference type="GO" id="GO:0004636">
    <property type="term" value="F:phosphoribosyl-ATP diphosphatase activity"/>
    <property type="evidence" value="ECO:0007669"/>
    <property type="project" value="UniProtKB-UniRule"/>
</dbReference>
<evidence type="ECO:0000256" key="6">
    <source>
        <dbReference type="ARBA" id="ARBA00007731"/>
    </source>
</evidence>
<keyword evidence="14 15" id="KW-0511">Multifunctional enzyme</keyword>
<keyword evidence="9 15" id="KW-0028">Amino-acid biosynthesis</keyword>
<dbReference type="EC" id="3.6.1.31" evidence="15"/>